<accession>A0A0N9NIB1</accession>
<keyword evidence="2" id="KW-1185">Reference proteome</keyword>
<organism evidence="1 2">
    <name type="scientific">Acidianus rod-shaped virus 2</name>
    <dbReference type="NCBI Taxonomy" id="1732175"/>
    <lineage>
        <taxon>Viruses</taxon>
        <taxon>Adnaviria</taxon>
        <taxon>Zilligvirae</taxon>
        <taxon>Taleaviricota</taxon>
        <taxon>Tokiviricetes</taxon>
        <taxon>Ligamenvirales</taxon>
        <taxon>Rudiviridae</taxon>
        <taxon>Hoswirudivirus</taxon>
        <taxon>Hoswirudivirus pozzuoliense</taxon>
        <taxon>Hoswirudivirus ARV2</taxon>
    </lineage>
</organism>
<proteinExistence type="predicted"/>
<protein>
    <submittedName>
        <fullName evidence="1">Uncharacterized protein</fullName>
    </submittedName>
</protein>
<sequence length="52" mass="6026">MSGEAKVLISVRLTKEQHKKLKIYCINHGITINDLIRKFVDQLPESEDETDK</sequence>
<dbReference type="InterPro" id="IPR013321">
    <property type="entry name" value="Arc_rbn_hlx_hlx"/>
</dbReference>
<dbReference type="GeneID" id="26887626"/>
<dbReference type="Gene3D" id="1.10.1220.10">
    <property type="entry name" value="Met repressor-like"/>
    <property type="match status" value="1"/>
</dbReference>
<reference evidence="1 2" key="1">
    <citation type="journal article" date="2015" name="Environ. Microbiol.">
        <title>Novel viral genomes identified from six metagenomes reveal wide distribution of archaeal viruses and high viral diversity in terrestrial hot springs.</title>
        <authorList>
            <person name="Gudbergsdottir S.R."/>
            <person name="Menzel P."/>
            <person name="Krogh A."/>
            <person name="Young M."/>
            <person name="Peng X."/>
        </authorList>
    </citation>
    <scope>NUCLEOTIDE SEQUENCE [LARGE SCALE GENOMIC DNA]</scope>
    <source>
        <strain evidence="1 2">ARV2</strain>
    </source>
</reference>
<dbReference type="KEGG" id="vg:26887626"/>
<dbReference type="EMBL" id="KP282675">
    <property type="protein sequence ID" value="ALG96875.1"/>
    <property type="molecule type" value="Genomic_DNA"/>
</dbReference>
<name>A0A0N9NIB1_9VIRU</name>
<dbReference type="RefSeq" id="YP_009230216.1">
    <property type="nucleotide sequence ID" value="NC_029314.1"/>
</dbReference>
<dbReference type="InterPro" id="IPR010985">
    <property type="entry name" value="Ribbon_hlx_hlx"/>
</dbReference>
<dbReference type="Proteomes" id="UP000202190">
    <property type="component" value="Segment"/>
</dbReference>
<dbReference type="SUPFAM" id="SSF47598">
    <property type="entry name" value="Ribbon-helix-helix"/>
    <property type="match status" value="1"/>
</dbReference>
<evidence type="ECO:0000313" key="2">
    <source>
        <dbReference type="Proteomes" id="UP000202190"/>
    </source>
</evidence>
<dbReference type="GO" id="GO:0006355">
    <property type="term" value="P:regulation of DNA-templated transcription"/>
    <property type="evidence" value="ECO:0007669"/>
    <property type="project" value="InterPro"/>
</dbReference>
<dbReference type="OrthoDB" id="27145at10239"/>
<dbReference type="Pfam" id="PF23807">
    <property type="entry name" value="RHH_10"/>
    <property type="match status" value="1"/>
</dbReference>
<evidence type="ECO:0000313" key="1">
    <source>
        <dbReference type="EMBL" id="ALG96875.1"/>
    </source>
</evidence>
<dbReference type="InterPro" id="IPR056972">
    <property type="entry name" value="RHH_dom-containing"/>
</dbReference>